<accession>A0A2C9WI71</accession>
<keyword evidence="5 16" id="KW-0732">Signal</keyword>
<dbReference type="InterPro" id="IPR000719">
    <property type="entry name" value="Prot_kinase_dom"/>
</dbReference>
<dbReference type="EMBL" id="CM004387">
    <property type="protein sequence ID" value="OAY59206.1"/>
    <property type="molecule type" value="Genomic_DNA"/>
</dbReference>
<evidence type="ECO:0000256" key="3">
    <source>
        <dbReference type="ARBA" id="ARBA00022679"/>
    </source>
</evidence>
<dbReference type="PROSITE" id="PS50011">
    <property type="entry name" value="PROTEIN_KINASE_DOM"/>
    <property type="match status" value="1"/>
</dbReference>
<dbReference type="GO" id="GO:0030247">
    <property type="term" value="F:polysaccharide binding"/>
    <property type="evidence" value="ECO:0007669"/>
    <property type="project" value="InterPro"/>
</dbReference>
<dbReference type="PROSITE" id="PS01186">
    <property type="entry name" value="EGF_2"/>
    <property type="match status" value="1"/>
</dbReference>
<evidence type="ECO:0000256" key="4">
    <source>
        <dbReference type="ARBA" id="ARBA00022692"/>
    </source>
</evidence>
<dbReference type="FunFam" id="3.30.200.20:FF:000043">
    <property type="entry name" value="Wall-associated receptor kinase 2"/>
    <property type="match status" value="1"/>
</dbReference>
<dbReference type="InterPro" id="IPR045274">
    <property type="entry name" value="WAK-like"/>
</dbReference>
<dbReference type="STRING" id="3983.A0A2C9WI71"/>
<evidence type="ECO:0000256" key="10">
    <source>
        <dbReference type="ARBA" id="ARBA00023136"/>
    </source>
</evidence>
<dbReference type="FunFam" id="1.10.510.10:FF:000084">
    <property type="entry name" value="Wall-associated receptor kinase 2"/>
    <property type="match status" value="1"/>
</dbReference>
<dbReference type="InterPro" id="IPR011009">
    <property type="entry name" value="Kinase-like_dom_sf"/>
</dbReference>
<name>A0A2C9WI71_MANES</name>
<feature type="domain" description="Protein kinase" evidence="17">
    <location>
        <begin position="381"/>
        <end position="654"/>
    </location>
</feature>
<evidence type="ECO:0000256" key="5">
    <source>
        <dbReference type="ARBA" id="ARBA00022729"/>
    </source>
</evidence>
<dbReference type="GO" id="GO:0005524">
    <property type="term" value="F:ATP binding"/>
    <property type="evidence" value="ECO:0007669"/>
    <property type="project" value="UniProtKB-KW"/>
</dbReference>
<dbReference type="Pfam" id="PF08488">
    <property type="entry name" value="WAK"/>
    <property type="match status" value="1"/>
</dbReference>
<evidence type="ECO:0000256" key="2">
    <source>
        <dbReference type="ARBA" id="ARBA00022527"/>
    </source>
</evidence>
<evidence type="ECO:0000256" key="16">
    <source>
        <dbReference type="SAM" id="SignalP"/>
    </source>
</evidence>
<keyword evidence="8" id="KW-0067">ATP-binding</keyword>
<evidence type="ECO:0000259" key="17">
    <source>
        <dbReference type="PROSITE" id="PS50011"/>
    </source>
</evidence>
<keyword evidence="9 15" id="KW-1133">Transmembrane helix</keyword>
<dbReference type="Pfam" id="PF00069">
    <property type="entry name" value="Pkinase"/>
    <property type="match status" value="1"/>
</dbReference>
<dbReference type="SUPFAM" id="SSF56112">
    <property type="entry name" value="Protein kinase-like (PK-like)"/>
    <property type="match status" value="1"/>
</dbReference>
<dbReference type="Pfam" id="PF13947">
    <property type="entry name" value="GUB_WAK_bind"/>
    <property type="match status" value="1"/>
</dbReference>
<evidence type="ECO:0000256" key="11">
    <source>
        <dbReference type="ARBA" id="ARBA00023157"/>
    </source>
</evidence>
<evidence type="ECO:0000256" key="13">
    <source>
        <dbReference type="ARBA" id="ARBA00047558"/>
    </source>
</evidence>
<comment type="catalytic activity">
    <reaction evidence="14">
        <text>L-threonyl-[protein] + ATP = O-phospho-L-threonyl-[protein] + ADP + H(+)</text>
        <dbReference type="Rhea" id="RHEA:46608"/>
        <dbReference type="Rhea" id="RHEA-COMP:11060"/>
        <dbReference type="Rhea" id="RHEA-COMP:11605"/>
        <dbReference type="ChEBI" id="CHEBI:15378"/>
        <dbReference type="ChEBI" id="CHEBI:30013"/>
        <dbReference type="ChEBI" id="CHEBI:30616"/>
        <dbReference type="ChEBI" id="CHEBI:61977"/>
        <dbReference type="ChEBI" id="CHEBI:456216"/>
    </reaction>
</comment>
<dbReference type="GO" id="GO:0007166">
    <property type="term" value="P:cell surface receptor signaling pathway"/>
    <property type="evidence" value="ECO:0000318"/>
    <property type="project" value="GO_Central"/>
</dbReference>
<dbReference type="CDD" id="cd14066">
    <property type="entry name" value="STKc_IRAK"/>
    <property type="match status" value="1"/>
</dbReference>
<reference evidence="18" key="1">
    <citation type="submission" date="2016-02" db="EMBL/GenBank/DDBJ databases">
        <title>WGS assembly of Manihot esculenta.</title>
        <authorList>
            <person name="Bredeson J.V."/>
            <person name="Prochnik S.E."/>
            <person name="Lyons J.B."/>
            <person name="Schmutz J."/>
            <person name="Grimwood J."/>
            <person name="Vrebalov J."/>
            <person name="Bart R.S."/>
            <person name="Amuge T."/>
            <person name="Ferguson M.E."/>
            <person name="Green R."/>
            <person name="Putnam N."/>
            <person name="Stites J."/>
            <person name="Rounsley S."/>
            <person name="Rokhsar D.S."/>
        </authorList>
    </citation>
    <scope>NUCLEOTIDE SEQUENCE [LARGE SCALE GENOMIC DNA]</scope>
    <source>
        <tissue evidence="18">Leaf</tissue>
    </source>
</reference>
<dbReference type="GO" id="GO:0005886">
    <property type="term" value="C:plasma membrane"/>
    <property type="evidence" value="ECO:0000318"/>
    <property type="project" value="GO_Central"/>
</dbReference>
<evidence type="ECO:0000256" key="8">
    <source>
        <dbReference type="ARBA" id="ARBA00022840"/>
    </source>
</evidence>
<dbReference type="GO" id="GO:0004674">
    <property type="term" value="F:protein serine/threonine kinase activity"/>
    <property type="evidence" value="ECO:0007669"/>
    <property type="project" value="UniProtKB-KW"/>
</dbReference>
<comment type="subcellular location">
    <subcellularLocation>
        <location evidence="1">Membrane</location>
        <topology evidence="1">Single-pass type I membrane protein</topology>
    </subcellularLocation>
</comment>
<evidence type="ECO:0000256" key="14">
    <source>
        <dbReference type="ARBA" id="ARBA00047951"/>
    </source>
</evidence>
<keyword evidence="4 15" id="KW-0812">Transmembrane</keyword>
<feature type="transmembrane region" description="Helical" evidence="15">
    <location>
        <begin position="307"/>
        <end position="329"/>
    </location>
</feature>
<proteinExistence type="predicted"/>
<keyword evidence="6" id="KW-0547">Nucleotide-binding</keyword>
<dbReference type="SMART" id="SM00220">
    <property type="entry name" value="S_TKc"/>
    <property type="match status" value="1"/>
</dbReference>
<keyword evidence="10 15" id="KW-0472">Membrane</keyword>
<keyword evidence="7" id="KW-0418">Kinase</keyword>
<dbReference type="Gene3D" id="3.30.200.20">
    <property type="entry name" value="Phosphorylase Kinase, domain 1"/>
    <property type="match status" value="1"/>
</dbReference>
<dbReference type="InterPro" id="IPR025287">
    <property type="entry name" value="WAK_GUB"/>
</dbReference>
<evidence type="ECO:0000256" key="9">
    <source>
        <dbReference type="ARBA" id="ARBA00022989"/>
    </source>
</evidence>
<keyword evidence="3" id="KW-0808">Transferase</keyword>
<evidence type="ECO:0000256" key="1">
    <source>
        <dbReference type="ARBA" id="ARBA00004479"/>
    </source>
</evidence>
<dbReference type="PANTHER" id="PTHR27005:SF515">
    <property type="entry name" value="WALL-ASSOCIATED RECEPTOR KINASE-LIKE 10-RELATED"/>
    <property type="match status" value="1"/>
</dbReference>
<evidence type="ECO:0000256" key="15">
    <source>
        <dbReference type="SAM" id="Phobius"/>
    </source>
</evidence>
<feature type="signal peptide" evidence="16">
    <location>
        <begin position="1"/>
        <end position="28"/>
    </location>
</feature>
<keyword evidence="12" id="KW-0325">Glycoprotein</keyword>
<comment type="catalytic activity">
    <reaction evidence="13">
        <text>L-seryl-[protein] + ATP = O-phospho-L-seryl-[protein] + ADP + H(+)</text>
        <dbReference type="Rhea" id="RHEA:17989"/>
        <dbReference type="Rhea" id="RHEA-COMP:9863"/>
        <dbReference type="Rhea" id="RHEA-COMP:11604"/>
        <dbReference type="ChEBI" id="CHEBI:15378"/>
        <dbReference type="ChEBI" id="CHEBI:29999"/>
        <dbReference type="ChEBI" id="CHEBI:30616"/>
        <dbReference type="ChEBI" id="CHEBI:83421"/>
        <dbReference type="ChEBI" id="CHEBI:456216"/>
    </reaction>
</comment>
<dbReference type="PANTHER" id="PTHR27005">
    <property type="entry name" value="WALL-ASSOCIATED RECEPTOR KINASE-LIKE 21"/>
    <property type="match status" value="1"/>
</dbReference>
<dbReference type="InterPro" id="IPR000742">
    <property type="entry name" value="EGF"/>
</dbReference>
<dbReference type="InterPro" id="IPR008271">
    <property type="entry name" value="Ser/Thr_kinase_AS"/>
</dbReference>
<protein>
    <recommendedName>
        <fullName evidence="17">Protein kinase domain-containing protein</fullName>
    </recommendedName>
</protein>
<keyword evidence="2" id="KW-0723">Serine/threonine-protein kinase</keyword>
<sequence length="712" mass="79247">MAAKLQSVLFILLFQWLMKALPATSSMAKPGCPNKCGNVTIPYPFGIGAGCYMDPGFEVFCNKSSLLHKPYIGSVGLELLQVSIDGTIRVNNPVLSSNCQNRAPMADVSLSGSPFFFSDTRNRFTALGCDNLALIYRQDMVIGGCLSICNTTVRERSCNGINCCQITIPSYLQFINASFRGISASEDHEQCRVGFMVDKEWFSYPMVDKEWFNYSRVTRAMEYVPVVLEWGISNGTCRDSPERSSNRGNSTNLCGSYASCSTKMGEYYHCSCNSGYEGNPYLSCQGQEATRASLGVTTAMPIPKDGVIITSIGSGLGLLFLLGGSWWLYKLLKRRKDFNRRQKFFRRNGGLLLQQQLSSSESNIEKTMFTSKELDKATDCYNENRILGQGGQGTVYKGMLSDGKLAAIKKSKLVDESKLEQFINEVAILSQINHRNVVKLLGCCLETEVPLLVYEFIPNGTLFQHLHDPNEEFPITWEMRLRIATEVAGALSYLHSAASMPIYHRDIKSSNILLDMKYRAKVSDFGTSKSIAIDQTHVTTRIQGTFGYLDPEYFQSSQFTEKSDVYSFGVVLVELLTGQKPISSMRSIEERSLATYFLLSMEENRLFEILDARVLKEGAKEDIVAVAKLAKRCLNLNGKKRPTMKAIVMELERIRASNGNCCIIEHDDEYEEIDFSQGDYTAQWDGASSSTVSFQISSAPVASDGQPLLSNA</sequence>
<gene>
    <name evidence="18" type="ORF">MANES_01G013000</name>
</gene>
<feature type="chain" id="PRO_5012745229" description="Protein kinase domain-containing protein" evidence="16">
    <location>
        <begin position="29"/>
        <end position="712"/>
    </location>
</feature>
<dbReference type="AlphaFoldDB" id="A0A2C9WI71"/>
<organism evidence="18">
    <name type="scientific">Manihot esculenta</name>
    <name type="common">Cassava</name>
    <name type="synonym">Jatropha manihot</name>
    <dbReference type="NCBI Taxonomy" id="3983"/>
    <lineage>
        <taxon>Eukaryota</taxon>
        <taxon>Viridiplantae</taxon>
        <taxon>Streptophyta</taxon>
        <taxon>Embryophyta</taxon>
        <taxon>Tracheophyta</taxon>
        <taxon>Spermatophyta</taxon>
        <taxon>Magnoliopsida</taxon>
        <taxon>eudicotyledons</taxon>
        <taxon>Gunneridae</taxon>
        <taxon>Pentapetalae</taxon>
        <taxon>rosids</taxon>
        <taxon>fabids</taxon>
        <taxon>Malpighiales</taxon>
        <taxon>Euphorbiaceae</taxon>
        <taxon>Crotonoideae</taxon>
        <taxon>Manihoteae</taxon>
        <taxon>Manihot</taxon>
    </lineage>
</organism>
<evidence type="ECO:0000256" key="12">
    <source>
        <dbReference type="ARBA" id="ARBA00023180"/>
    </source>
</evidence>
<evidence type="ECO:0000256" key="7">
    <source>
        <dbReference type="ARBA" id="ARBA00022777"/>
    </source>
</evidence>
<keyword evidence="11" id="KW-1015">Disulfide bond</keyword>
<dbReference type="PROSITE" id="PS00108">
    <property type="entry name" value="PROTEIN_KINASE_ST"/>
    <property type="match status" value="1"/>
</dbReference>
<evidence type="ECO:0000256" key="6">
    <source>
        <dbReference type="ARBA" id="ARBA00022741"/>
    </source>
</evidence>
<evidence type="ECO:0000313" key="18">
    <source>
        <dbReference type="EMBL" id="OAY59206.1"/>
    </source>
</evidence>
<dbReference type="InterPro" id="IPR013695">
    <property type="entry name" value="WAK"/>
</dbReference>
<dbReference type="Gene3D" id="1.10.510.10">
    <property type="entry name" value="Transferase(Phosphotransferase) domain 1"/>
    <property type="match status" value="1"/>
</dbReference>